<dbReference type="Proteomes" id="UP000007110">
    <property type="component" value="Unassembled WGS sequence"/>
</dbReference>
<evidence type="ECO:0000256" key="3">
    <source>
        <dbReference type="ARBA" id="ARBA00022692"/>
    </source>
</evidence>
<evidence type="ECO:0000256" key="8">
    <source>
        <dbReference type="SAM" id="MobiDB-lite"/>
    </source>
</evidence>
<name>A0A7M7MYE4_STRPU</name>
<feature type="transmembrane region" description="Helical" evidence="9">
    <location>
        <begin position="72"/>
        <end position="91"/>
    </location>
</feature>
<dbReference type="InterPro" id="IPR003593">
    <property type="entry name" value="AAA+_ATPase"/>
</dbReference>
<keyword evidence="13" id="KW-1185">Reference proteome</keyword>
<dbReference type="InterPro" id="IPR011527">
    <property type="entry name" value="ABC1_TM_dom"/>
</dbReference>
<evidence type="ECO:0000256" key="7">
    <source>
        <dbReference type="ARBA" id="ARBA00023136"/>
    </source>
</evidence>
<feature type="transmembrane region" description="Helical" evidence="9">
    <location>
        <begin position="1128"/>
        <end position="1144"/>
    </location>
</feature>
<dbReference type="PROSITE" id="PS50929">
    <property type="entry name" value="ABC_TM1F"/>
    <property type="match status" value="2"/>
</dbReference>
<dbReference type="GO" id="GO:0005524">
    <property type="term" value="F:ATP binding"/>
    <property type="evidence" value="ECO:0007669"/>
    <property type="project" value="UniProtKB-KW"/>
</dbReference>
<reference evidence="12" key="2">
    <citation type="submission" date="2021-01" db="UniProtKB">
        <authorList>
            <consortium name="EnsemblMetazoa"/>
        </authorList>
    </citation>
    <scope>IDENTIFICATION</scope>
</reference>
<dbReference type="CDD" id="cd03244">
    <property type="entry name" value="ABCC_MRP_domain2"/>
    <property type="match status" value="1"/>
</dbReference>
<dbReference type="EnsemblMetazoa" id="XM_030972587">
    <property type="protein sequence ID" value="XP_030828447"/>
    <property type="gene ID" value="LOC585445"/>
</dbReference>
<dbReference type="FunFam" id="1.20.1560.10:FF:000010">
    <property type="entry name" value="Multidrug resistance-associated ABC transporter"/>
    <property type="match status" value="1"/>
</dbReference>
<feature type="transmembrane region" description="Helical" evidence="9">
    <location>
        <begin position="541"/>
        <end position="564"/>
    </location>
</feature>
<feature type="transmembrane region" description="Helical" evidence="9">
    <location>
        <begin position="1047"/>
        <end position="1080"/>
    </location>
</feature>
<dbReference type="PANTHER" id="PTHR24223">
    <property type="entry name" value="ATP-BINDING CASSETTE SUB-FAMILY C"/>
    <property type="match status" value="1"/>
</dbReference>
<feature type="domain" description="ABC transmembrane type-1" evidence="11">
    <location>
        <begin position="1007"/>
        <end position="1293"/>
    </location>
</feature>
<feature type="transmembrane region" description="Helical" evidence="9">
    <location>
        <begin position="466"/>
        <end position="485"/>
    </location>
</feature>
<dbReference type="RefSeq" id="XP_030828446.1">
    <property type="nucleotide sequence ID" value="XM_030972586.1"/>
</dbReference>
<dbReference type="SUPFAM" id="SSF90123">
    <property type="entry name" value="ABC transporter transmembrane region"/>
    <property type="match status" value="2"/>
</dbReference>
<comment type="subcellular location">
    <subcellularLocation>
        <location evidence="1">Membrane</location>
        <topology evidence="1">Multi-pass membrane protein</topology>
    </subcellularLocation>
</comment>
<feature type="transmembrane region" description="Helical" evidence="9">
    <location>
        <begin position="141"/>
        <end position="160"/>
    </location>
</feature>
<keyword evidence="5" id="KW-0067">ATP-binding</keyword>
<dbReference type="Gene3D" id="1.20.1560.10">
    <property type="entry name" value="ABC transporter type 1, transmembrane domain"/>
    <property type="match status" value="2"/>
</dbReference>
<evidence type="ECO:0000256" key="6">
    <source>
        <dbReference type="ARBA" id="ARBA00022989"/>
    </source>
</evidence>
<feature type="transmembrane region" description="Helical" evidence="9">
    <location>
        <begin position="319"/>
        <end position="336"/>
    </location>
</feature>
<dbReference type="FunFam" id="3.40.50.300:FF:002366">
    <property type="entry name" value="Uncharacterized protein"/>
    <property type="match status" value="1"/>
</dbReference>
<dbReference type="FunFam" id="1.20.1560.10:FF:000006">
    <property type="entry name" value="ATP-binding cassette, sub-family C (CFTR/MRP), member 9"/>
    <property type="match status" value="1"/>
</dbReference>
<dbReference type="GO" id="GO:0005886">
    <property type="term" value="C:plasma membrane"/>
    <property type="evidence" value="ECO:0000318"/>
    <property type="project" value="GO_Central"/>
</dbReference>
<dbReference type="InParanoid" id="A0A7M7MYE4"/>
<feature type="domain" description="ABC transmembrane type-1" evidence="11">
    <location>
        <begin position="305"/>
        <end position="606"/>
    </location>
</feature>
<dbReference type="SUPFAM" id="SSF52540">
    <property type="entry name" value="P-loop containing nucleoside triphosphate hydrolases"/>
    <property type="match status" value="2"/>
</dbReference>
<feature type="transmembrane region" description="Helical" evidence="9">
    <location>
        <begin position="584"/>
        <end position="605"/>
    </location>
</feature>
<evidence type="ECO:0000256" key="2">
    <source>
        <dbReference type="ARBA" id="ARBA00022448"/>
    </source>
</evidence>
<dbReference type="PROSITE" id="PS50893">
    <property type="entry name" value="ABC_TRANSPORTER_2"/>
    <property type="match status" value="2"/>
</dbReference>
<accession>A0A7M7MYE4</accession>
<proteinExistence type="predicted"/>
<feature type="transmembrane region" description="Helical" evidence="9">
    <location>
        <begin position="172"/>
        <end position="191"/>
    </location>
</feature>
<sequence>MSTEHINWFCGINTTLVQDEDFLNSTCKVNGTIVVSQLAFSIIFIITPLFLKCCTSYGKLPPSPFVFRLPGHTLRWILTFVYSAISLAMIGEGVLTNDSYIAYALPGQPHLYITGVFTMISVVASLLYYHMMEKWRARAMIWFLLVYWMWSLVIFVMKIVQLEHQGLDDWQIFTYDVTLAVIVLSGALLLIELTLFYSLACRGCGDPLNAPKHQDTQKAFMKYRQEHSNLLSSLTYWWMNWLFILGYKRAIEPSDLGNIPEVHTSEYNHRIFKKNFEKEKERAARRGQEISLYRVYWNTYSFKMVAGGLFKLAADFSNYVGPLCISGIIVYATTSINTGTPKTEKAIPHYTTTNEFFSNGFILVGCIFIAAIMKGIFDQCYQYFCFIEGLHAKSAIQSMVYEKSLRLSTYAMSGGMMTQGQITNHMSLDATNIQQFFNWGNELWTTPIKFGVTLYLLYLELGVPSLIGGALLVSVLPVQLIFAGFTSKYIKQVLLYSDQRMKYSNEMLQGIKILKLYGWERIYCKLVQAERAKEMRELAKVYFIQAWNFVINIGIPTMVNLVSFSTYTLITGRPLSPDVAFSSLYLFNSLVDPMFIFPYVISLTVNSHISTKRIKFFLVAPEIEGKESEKQGSEKGPEVFFNSGSLKSSIRLSSAEEELDSTTRTPLIDGRDNKKKYSAMEDSSLPPKDGLPGEVAIRIKDGCFTWDPDSHEAILKNINVDIPAGKLTIVVGTVGSGKSSVLQAVLGEMTTLQGRIQISKGSKIAYAPQKAWLVNTSLRENILFGERYDPAKYRKVVEACALAPDIDMLPAGDATEIGEKGLNLSGGQKQRVSVARTMYSGRDIIILDDPLSALDMHVGSHLFENGIMKILKKQKQTIILVTHQLQYLPEADKIIIMKNGKILREGEPDEIGREDPSLMRDWQQAIRQMSESETEMSESEALLEERRSLKRQISFLSSASTKEVSSTHDDNDDERGRLIVTEDQEKGSVSYGIYLYYLKAVGYLVALLVAFASIAGAAIEIATNFWLARWSEASLQTNNTQQAIDDASYYITNYAILSAFNVLSRMTYVAFICFGMYFAAKKLHYQMLLNVISIPLRFFDTTPTGRILNRLSSDTQLIDQRLVQSMRLFINISVVLLSAFVIIISVNIYFIFFVIPIAVVFVILLMFYVVTSRELQRCESVTRSPIFAHFSETLGGLPTLRAFKDEKRFFQTALDRILINNTVFTYLITAQRWVGIRLDMLGAVVVLCSSLLCLLGAFYFGIDVSLVGLAISYSLEISLFMNLSVRAAAEVELQMNAVERVKYYAELPTEDYSGTEPPPSWPDKGLIEMDNISVRYAQELDAVLTDVDLTIPVQNKLGICGRTGSGKSSLTLALFRIIDTFKGRIVIDGIDIATVPLLSLRQRLSIIPQDAFLFTGTIRSNLDPTSDKSDEQLWQALEIAQLKDIVTQLDMGLDYQVTEGGDNFSVGQRQLFCLARAFLRNSKIVVMDEATASIDQETDLILQDVVADVFQDRTVLTIAHRVSTILNADSILTLQDGKVIEYDSPNNLLDDDTSMFASLVKAGK</sequence>
<feature type="transmembrane region" description="Helical" evidence="9">
    <location>
        <begin position="31"/>
        <end position="51"/>
    </location>
</feature>
<dbReference type="SMART" id="SM00382">
    <property type="entry name" value="AAA"/>
    <property type="match status" value="2"/>
</dbReference>
<dbReference type="PANTHER" id="PTHR24223:SF461">
    <property type="entry name" value="ATP-BINDING CASSETTE SUB-FAMILY C MEMBER SUR"/>
    <property type="match status" value="1"/>
</dbReference>
<dbReference type="CDD" id="cd03250">
    <property type="entry name" value="ABCC_MRP_domain1"/>
    <property type="match status" value="1"/>
</dbReference>
<dbReference type="GeneID" id="585445"/>
<feature type="transmembrane region" description="Helical" evidence="9">
    <location>
        <begin position="1150"/>
        <end position="1170"/>
    </location>
</feature>
<evidence type="ECO:0000313" key="13">
    <source>
        <dbReference type="Proteomes" id="UP000007110"/>
    </source>
</evidence>
<dbReference type="Pfam" id="PF00664">
    <property type="entry name" value="ABC_membrane"/>
    <property type="match status" value="2"/>
</dbReference>
<dbReference type="Pfam" id="PF00005">
    <property type="entry name" value="ABC_tran"/>
    <property type="match status" value="2"/>
</dbReference>
<dbReference type="GO" id="GO:0016887">
    <property type="term" value="F:ATP hydrolysis activity"/>
    <property type="evidence" value="ECO:0007669"/>
    <property type="project" value="InterPro"/>
</dbReference>
<evidence type="ECO:0000256" key="1">
    <source>
        <dbReference type="ARBA" id="ARBA00004141"/>
    </source>
</evidence>
<keyword evidence="4" id="KW-0547">Nucleotide-binding</keyword>
<feature type="transmembrane region" description="Helical" evidence="9">
    <location>
        <begin position="1240"/>
        <end position="1260"/>
    </location>
</feature>
<protein>
    <submittedName>
        <fullName evidence="12">Uncharacterized protein</fullName>
    </submittedName>
</protein>
<evidence type="ECO:0000259" key="10">
    <source>
        <dbReference type="PROSITE" id="PS50893"/>
    </source>
</evidence>
<dbReference type="FunFam" id="3.40.50.300:FF:000163">
    <property type="entry name" value="Multidrug resistance-associated protein member 4"/>
    <property type="match status" value="1"/>
</dbReference>
<feature type="transmembrane region" description="Helical" evidence="9">
    <location>
        <begin position="1000"/>
        <end position="1027"/>
    </location>
</feature>
<evidence type="ECO:0000259" key="11">
    <source>
        <dbReference type="PROSITE" id="PS50929"/>
    </source>
</evidence>
<dbReference type="KEGG" id="spu:585445"/>
<dbReference type="GO" id="GO:0055085">
    <property type="term" value="P:transmembrane transport"/>
    <property type="evidence" value="ECO:0000318"/>
    <property type="project" value="GO_Central"/>
</dbReference>
<feature type="domain" description="ABC transporter" evidence="10">
    <location>
        <begin position="1327"/>
        <end position="1561"/>
    </location>
</feature>
<dbReference type="InterPro" id="IPR036640">
    <property type="entry name" value="ABC1_TM_sf"/>
</dbReference>
<feature type="transmembrane region" description="Helical" evidence="9">
    <location>
        <begin position="356"/>
        <end position="377"/>
    </location>
</feature>
<dbReference type="InterPro" id="IPR003439">
    <property type="entry name" value="ABC_transporter-like_ATP-bd"/>
</dbReference>
<organism evidence="12 13">
    <name type="scientific">Strongylocentrotus purpuratus</name>
    <name type="common">Purple sea urchin</name>
    <dbReference type="NCBI Taxonomy" id="7668"/>
    <lineage>
        <taxon>Eukaryota</taxon>
        <taxon>Metazoa</taxon>
        <taxon>Echinodermata</taxon>
        <taxon>Eleutherozoa</taxon>
        <taxon>Echinozoa</taxon>
        <taxon>Echinoidea</taxon>
        <taxon>Euechinoidea</taxon>
        <taxon>Echinacea</taxon>
        <taxon>Camarodonta</taxon>
        <taxon>Echinidea</taxon>
        <taxon>Strongylocentrotidae</taxon>
        <taxon>Strongylocentrotus</taxon>
    </lineage>
</organism>
<reference evidence="13" key="1">
    <citation type="submission" date="2015-02" db="EMBL/GenBank/DDBJ databases">
        <title>Genome sequencing for Strongylocentrotus purpuratus.</title>
        <authorList>
            <person name="Murali S."/>
            <person name="Liu Y."/>
            <person name="Vee V."/>
            <person name="English A."/>
            <person name="Wang M."/>
            <person name="Skinner E."/>
            <person name="Han Y."/>
            <person name="Muzny D.M."/>
            <person name="Worley K.C."/>
            <person name="Gibbs R.A."/>
        </authorList>
    </citation>
    <scope>NUCLEOTIDE SEQUENCE</scope>
</reference>
<dbReference type="Gene3D" id="3.40.50.300">
    <property type="entry name" value="P-loop containing nucleotide triphosphate hydrolases"/>
    <property type="match status" value="2"/>
</dbReference>
<dbReference type="InterPro" id="IPR050173">
    <property type="entry name" value="ABC_transporter_C-like"/>
</dbReference>
<keyword evidence="2" id="KW-0813">Transport</keyword>
<evidence type="ECO:0000313" key="12">
    <source>
        <dbReference type="EnsemblMetazoa" id="XP_030828446"/>
    </source>
</evidence>
<feature type="region of interest" description="Disordered" evidence="8">
    <location>
        <begin position="653"/>
        <end position="692"/>
    </location>
</feature>
<keyword evidence="6 9" id="KW-1133">Transmembrane helix</keyword>
<dbReference type="FunCoup" id="A0A7M7MYE4">
    <property type="interactions" value="34"/>
</dbReference>
<dbReference type="OMA" id="RREFANC"/>
<dbReference type="GO" id="GO:0140359">
    <property type="term" value="F:ABC-type transporter activity"/>
    <property type="evidence" value="ECO:0000318"/>
    <property type="project" value="GO_Central"/>
</dbReference>
<dbReference type="OrthoDB" id="6500128at2759"/>
<evidence type="ECO:0000256" key="4">
    <source>
        <dbReference type="ARBA" id="ARBA00022741"/>
    </source>
</evidence>
<dbReference type="PROSITE" id="PS00211">
    <property type="entry name" value="ABC_TRANSPORTER_1"/>
    <property type="match status" value="2"/>
</dbReference>
<feature type="transmembrane region" description="Helical" evidence="9">
    <location>
        <begin position="111"/>
        <end position="129"/>
    </location>
</feature>
<evidence type="ECO:0000256" key="5">
    <source>
        <dbReference type="ARBA" id="ARBA00022840"/>
    </source>
</evidence>
<evidence type="ECO:0000256" key="9">
    <source>
        <dbReference type="SAM" id="Phobius"/>
    </source>
</evidence>
<dbReference type="InterPro" id="IPR027417">
    <property type="entry name" value="P-loop_NTPase"/>
</dbReference>
<keyword evidence="3 9" id="KW-0812">Transmembrane</keyword>
<feature type="domain" description="ABC transporter" evidence="10">
    <location>
        <begin position="697"/>
        <end position="924"/>
    </location>
</feature>
<dbReference type="InterPro" id="IPR017871">
    <property type="entry name" value="ABC_transporter-like_CS"/>
</dbReference>
<dbReference type="RefSeq" id="XP_030828447.1">
    <property type="nucleotide sequence ID" value="XM_030972587.1"/>
</dbReference>
<keyword evidence="7 9" id="KW-0472">Membrane</keyword>
<dbReference type="EnsemblMetazoa" id="XM_030972586">
    <property type="protein sequence ID" value="XP_030828446"/>
    <property type="gene ID" value="LOC585445"/>
</dbReference>